<dbReference type="EMBL" id="FQNC01000045">
    <property type="protein sequence ID" value="SGY63073.1"/>
    <property type="molecule type" value="Genomic_DNA"/>
</dbReference>
<keyword evidence="3" id="KW-1185">Reference proteome</keyword>
<dbReference type="Proteomes" id="UP000249464">
    <property type="component" value="Unassembled WGS sequence"/>
</dbReference>
<dbReference type="PANTHER" id="PTHR11439">
    <property type="entry name" value="GAG-POL-RELATED RETROTRANSPOSON"/>
    <property type="match status" value="1"/>
</dbReference>
<protein>
    <submittedName>
        <fullName evidence="2">BQ5605_C007g04771 protein</fullName>
    </submittedName>
</protein>
<evidence type="ECO:0000313" key="3">
    <source>
        <dbReference type="Proteomes" id="UP000249464"/>
    </source>
</evidence>
<proteinExistence type="predicted"/>
<evidence type="ECO:0000313" key="2">
    <source>
        <dbReference type="EMBL" id="SGY63073.1"/>
    </source>
</evidence>
<reference evidence="2 3" key="1">
    <citation type="submission" date="2016-11" db="EMBL/GenBank/DDBJ databases">
        <authorList>
            <person name="Jaros S."/>
            <person name="Januszkiewicz K."/>
            <person name="Wedrychowicz H."/>
        </authorList>
    </citation>
    <scope>NUCLEOTIDE SEQUENCE [LARGE SCALE GENOMIC DNA]</scope>
</reference>
<dbReference type="Pfam" id="PF07727">
    <property type="entry name" value="RVT_2"/>
    <property type="match status" value="1"/>
</dbReference>
<gene>
    <name evidence="2" type="primary">BQ5605_C007g04771</name>
    <name evidence="2" type="ORF">BQ5605_C007G04771</name>
</gene>
<organism evidence="2 3">
    <name type="scientific">Microbotryum silenes-dioicae</name>
    <dbReference type="NCBI Taxonomy" id="796604"/>
    <lineage>
        <taxon>Eukaryota</taxon>
        <taxon>Fungi</taxon>
        <taxon>Dikarya</taxon>
        <taxon>Basidiomycota</taxon>
        <taxon>Pucciniomycotina</taxon>
        <taxon>Microbotryomycetes</taxon>
        <taxon>Microbotryales</taxon>
        <taxon>Microbotryaceae</taxon>
        <taxon>Microbotryum</taxon>
    </lineage>
</organism>
<dbReference type="InterPro" id="IPR013103">
    <property type="entry name" value="RVT_2"/>
</dbReference>
<dbReference type="SUPFAM" id="SSF56672">
    <property type="entry name" value="DNA/RNA polymerases"/>
    <property type="match status" value="1"/>
</dbReference>
<dbReference type="InterPro" id="IPR043502">
    <property type="entry name" value="DNA/RNA_pol_sf"/>
</dbReference>
<dbReference type="PANTHER" id="PTHR11439:SF483">
    <property type="entry name" value="PEPTIDE SYNTHASE GLIP-LIKE, PUTATIVE (AFU_ORTHOLOGUE AFUA_3G12920)-RELATED"/>
    <property type="match status" value="1"/>
</dbReference>
<dbReference type="CDD" id="cd09272">
    <property type="entry name" value="RNase_HI_RT_Ty1"/>
    <property type="match status" value="1"/>
</dbReference>
<name>A0A2X0N209_9BASI</name>
<accession>A0A2X0N209</accession>
<feature type="domain" description="Reverse transcriptase Ty1/copia-type" evidence="1">
    <location>
        <begin position="188"/>
        <end position="390"/>
    </location>
</feature>
<dbReference type="AlphaFoldDB" id="A0A2X0N209"/>
<sequence length="588" mass="65699">MIFLGYDLESKAYRLWDPDKFPAREGAPAPRTPRIEAIEVVVPRPVTTDRHQHEAAQQPVAANQAPEVEVLEAREENPVNDVDPAEQRAPIVEDVPKELRFDAPGPAWAAPVGKRDRRAPERFEPEAFVAVADSDEEDGPFVLPTSDPTTWKAAMAHHKSLEWAQGAIDEFESLRDDYSVFTIMKRDELPAGAKVLGSKYVFQTKLDKDGRPTSYKARLVARGFTQRPGIDFKETFAPTAKFVSIRTLIALAAARGYHIIQADIDKACLHGELEEELYMRLQRSIYGLKQAGQVCNETIHKTLVKLDDYYIAVYVDDLLFVGPDLSEIGRVLDELDRLYGVKRLGNAEYILGVQLIRQADGIALSQRQYLLDVLARFGMADANKSVLPMQPGVQLKPCDTPDPSLQTQYRSAIGSLMYAIVATRPDLAYPVSFLARFTNKVGSDHWAAVLKILRYIKGTLELGIVYKAKRESRVATSSTEAEYIGLTHASRECQFLRNLLVELGITICGPIELKGDNQGAIALTKNPVFHNRTKHLRLTEHFVRERVREGDIVVNYLPTAEMLAGMFTKALPRPALAKHRVSIGMGIM</sequence>
<evidence type="ECO:0000259" key="1">
    <source>
        <dbReference type="Pfam" id="PF07727"/>
    </source>
</evidence>